<gene>
    <name evidence="7" type="ORF">N0V93_000808</name>
</gene>
<dbReference type="Gene3D" id="3.50.50.60">
    <property type="entry name" value="FAD/NAD(P)-binding domain"/>
    <property type="match status" value="1"/>
</dbReference>
<reference evidence="7" key="1">
    <citation type="submission" date="2022-10" db="EMBL/GenBank/DDBJ databases">
        <title>Tapping the CABI collections for fungal endophytes: first genome assemblies for Collariella, Neodidymelliopsis, Ascochyta clinopodiicola, Didymella pomorum, Didymosphaeria variabile, Neocosmospora piperis and Neocucurbitaria cava.</title>
        <authorList>
            <person name="Hill R."/>
        </authorList>
    </citation>
    <scope>NUCLEOTIDE SEQUENCE</scope>
    <source>
        <strain evidence="7">IMI 355082</strain>
    </source>
</reference>
<dbReference type="GO" id="GO:0016491">
    <property type="term" value="F:oxidoreductase activity"/>
    <property type="evidence" value="ECO:0007669"/>
    <property type="project" value="UniProtKB-KW"/>
</dbReference>
<comment type="similarity">
    <text evidence="1">Belongs to the paxM FAD-dependent monooxygenase family.</text>
</comment>
<comment type="caution">
    <text evidence="7">The sequence shown here is derived from an EMBL/GenBank/DDBJ whole genome shotgun (WGS) entry which is preliminary data.</text>
</comment>
<dbReference type="GO" id="GO:0044550">
    <property type="term" value="P:secondary metabolite biosynthetic process"/>
    <property type="evidence" value="ECO:0007669"/>
    <property type="project" value="TreeGrafter"/>
</dbReference>
<evidence type="ECO:0000259" key="6">
    <source>
        <dbReference type="Pfam" id="PF01494"/>
    </source>
</evidence>
<dbReference type="OrthoDB" id="417877at2759"/>
<evidence type="ECO:0000313" key="7">
    <source>
        <dbReference type="EMBL" id="KAJ4396587.1"/>
    </source>
</evidence>
<name>A0A9W9D0K9_9PEZI</name>
<keyword evidence="5" id="KW-1133">Transmembrane helix</keyword>
<keyword evidence="4" id="KW-0560">Oxidoreductase</keyword>
<dbReference type="GO" id="GO:0071949">
    <property type="term" value="F:FAD binding"/>
    <property type="evidence" value="ECO:0007669"/>
    <property type="project" value="InterPro"/>
</dbReference>
<protein>
    <recommendedName>
        <fullName evidence="6">FAD-binding domain-containing protein</fullName>
    </recommendedName>
</protein>
<evidence type="ECO:0000256" key="4">
    <source>
        <dbReference type="ARBA" id="ARBA00023002"/>
    </source>
</evidence>
<evidence type="ECO:0000256" key="2">
    <source>
        <dbReference type="ARBA" id="ARBA00022630"/>
    </source>
</evidence>
<dbReference type="InterPro" id="IPR051104">
    <property type="entry name" value="FAD_monoxygenase"/>
</dbReference>
<dbReference type="PRINTS" id="PR00420">
    <property type="entry name" value="RNGMNOXGNASE"/>
</dbReference>
<feature type="domain" description="FAD-binding" evidence="6">
    <location>
        <begin position="16"/>
        <end position="407"/>
    </location>
</feature>
<proteinExistence type="inferred from homology"/>
<dbReference type="PANTHER" id="PTHR46720:SF3">
    <property type="entry name" value="FAD-BINDING DOMAIN-CONTAINING PROTEIN-RELATED"/>
    <property type="match status" value="1"/>
</dbReference>
<dbReference type="Pfam" id="PF01494">
    <property type="entry name" value="FAD_binding_3"/>
    <property type="match status" value="1"/>
</dbReference>
<dbReference type="PANTHER" id="PTHR46720">
    <property type="entry name" value="HYDROXYLASE, PUTATIVE (AFU_ORTHOLOGUE AFUA_3G01460)-RELATED"/>
    <property type="match status" value="1"/>
</dbReference>
<accession>A0A9W9D0K9</accession>
<keyword evidence="5" id="KW-0812">Transmembrane</keyword>
<evidence type="ECO:0000256" key="3">
    <source>
        <dbReference type="ARBA" id="ARBA00022827"/>
    </source>
</evidence>
<keyword evidence="5" id="KW-0472">Membrane</keyword>
<keyword evidence="3" id="KW-0274">FAD</keyword>
<sequence>MTSTASSQALKKPFELAIVGGGITGLMLAIALYKRNIKCVIYEQAAEFGEIGAGVSISRNAVKAMEFIDRSVLGAFNIVATRNKWDSKKSVWFDFMDGMSQLHVSQLEPLFTMVDPGVGQNAVHRARFLNELTRLLPRDGAQFNKTLQHIMDDRSSSGKILLKFTDGSVAEADAVLGCDGIKSRTRTLLVGEDHAAAKPVYTHKYAYRGLIPMNQAVQVLGEERAVNASLWVSADPEGQHSSKIILVYTLTDRVKLGRNRHVLTFPVDHGATMNMVAFVHNDREEWPSTSKLTLPTTKMEALDDFREFGQTVKNILQLTPEKLERWAIFDLGDHPLSTYYKGRICLVGDAAHATSPHHGAGAGFCIEDAAFLASLLADPQVTESNHLETVFAVYDKHRRERTQWLVRSSRRAGNLYQFLTKDIGLEVAATEKELAERLSHIWNYNLEDALREATKDLHRRLRVPGIPRCDSQVMPFYTNEQNGVETQ</sequence>
<keyword evidence="2" id="KW-0285">Flavoprotein</keyword>
<feature type="transmembrane region" description="Helical" evidence="5">
    <location>
        <begin position="16"/>
        <end position="33"/>
    </location>
</feature>
<keyword evidence="8" id="KW-1185">Reference proteome</keyword>
<evidence type="ECO:0000256" key="5">
    <source>
        <dbReference type="SAM" id="Phobius"/>
    </source>
</evidence>
<dbReference type="AlphaFoldDB" id="A0A9W9D0K9"/>
<dbReference type="InterPro" id="IPR002938">
    <property type="entry name" value="FAD-bd"/>
</dbReference>
<organism evidence="7 8">
    <name type="scientific">Gnomoniopsis smithogilvyi</name>
    <dbReference type="NCBI Taxonomy" id="1191159"/>
    <lineage>
        <taxon>Eukaryota</taxon>
        <taxon>Fungi</taxon>
        <taxon>Dikarya</taxon>
        <taxon>Ascomycota</taxon>
        <taxon>Pezizomycotina</taxon>
        <taxon>Sordariomycetes</taxon>
        <taxon>Sordariomycetidae</taxon>
        <taxon>Diaporthales</taxon>
        <taxon>Gnomoniaceae</taxon>
        <taxon>Gnomoniopsis</taxon>
    </lineage>
</organism>
<evidence type="ECO:0000313" key="8">
    <source>
        <dbReference type="Proteomes" id="UP001140453"/>
    </source>
</evidence>
<evidence type="ECO:0000256" key="1">
    <source>
        <dbReference type="ARBA" id="ARBA00007992"/>
    </source>
</evidence>
<dbReference type="EMBL" id="JAPEVB010000001">
    <property type="protein sequence ID" value="KAJ4396587.1"/>
    <property type="molecule type" value="Genomic_DNA"/>
</dbReference>
<dbReference type="Proteomes" id="UP001140453">
    <property type="component" value="Unassembled WGS sequence"/>
</dbReference>
<dbReference type="InterPro" id="IPR036188">
    <property type="entry name" value="FAD/NAD-bd_sf"/>
</dbReference>
<dbReference type="SUPFAM" id="SSF51905">
    <property type="entry name" value="FAD/NAD(P)-binding domain"/>
    <property type="match status" value="1"/>
</dbReference>